<evidence type="ECO:0000313" key="12">
    <source>
        <dbReference type="EMBL" id="RIV80573.1"/>
    </source>
</evidence>
<dbReference type="Gene3D" id="3.40.50.2300">
    <property type="match status" value="1"/>
</dbReference>
<dbReference type="CDD" id="cd17624">
    <property type="entry name" value="REC_OmpR_PmrA-like"/>
    <property type="match status" value="1"/>
</dbReference>
<proteinExistence type="predicted"/>
<comment type="subcellular location">
    <subcellularLocation>
        <location evidence="1">Cytoplasm</location>
    </subcellularLocation>
</comment>
<evidence type="ECO:0000256" key="8">
    <source>
        <dbReference type="PROSITE-ProRule" id="PRU00169"/>
    </source>
</evidence>
<feature type="modified residue" description="4-aspartylphosphate" evidence="8">
    <location>
        <position position="51"/>
    </location>
</feature>
<dbReference type="GO" id="GO:0005829">
    <property type="term" value="C:cytosol"/>
    <property type="evidence" value="ECO:0007669"/>
    <property type="project" value="TreeGrafter"/>
</dbReference>
<feature type="domain" description="OmpR/PhoB-type" evidence="11">
    <location>
        <begin position="124"/>
        <end position="218"/>
    </location>
</feature>
<dbReference type="EMBL" id="QXFK01000009">
    <property type="protein sequence ID" value="RIV80573.1"/>
    <property type="molecule type" value="Genomic_DNA"/>
</dbReference>
<dbReference type="Pfam" id="PF00486">
    <property type="entry name" value="Trans_reg_C"/>
    <property type="match status" value="1"/>
</dbReference>
<evidence type="ECO:0000256" key="4">
    <source>
        <dbReference type="ARBA" id="ARBA00023012"/>
    </source>
</evidence>
<evidence type="ECO:0000256" key="1">
    <source>
        <dbReference type="ARBA" id="ARBA00004496"/>
    </source>
</evidence>
<dbReference type="InterPro" id="IPR011006">
    <property type="entry name" value="CheY-like_superfamily"/>
</dbReference>
<dbReference type="PROSITE" id="PS50110">
    <property type="entry name" value="RESPONSE_REGULATORY"/>
    <property type="match status" value="1"/>
</dbReference>
<dbReference type="GO" id="GO:0000156">
    <property type="term" value="F:phosphorelay response regulator activity"/>
    <property type="evidence" value="ECO:0007669"/>
    <property type="project" value="TreeGrafter"/>
</dbReference>
<comment type="caution">
    <text evidence="12">The sequence shown here is derived from an EMBL/GenBank/DDBJ whole genome shotgun (WGS) entry which is preliminary data.</text>
</comment>
<keyword evidence="7" id="KW-0804">Transcription</keyword>
<evidence type="ECO:0000313" key="13">
    <source>
        <dbReference type="Proteomes" id="UP000285092"/>
    </source>
</evidence>
<evidence type="ECO:0000256" key="5">
    <source>
        <dbReference type="ARBA" id="ARBA00023015"/>
    </source>
</evidence>
<sequence length="219" mass="24089">MRILVVEDDEVLREGLDAGLSLEGHTVDLVETCMDAREAAASYSYDALVVDIGLPDGSGLDLVHDLRLSGNTTPILVLTARTMAEDRIEGLDRGADDYLGKPFDLGELAARLRALVRRANGRTEPSVTIGPLAITLATRQVMLKGREIELSRREFAVLEVLVRHPGHVISRSQIEEAIYGWQEEVGSNAVEVHIHKLRGKLGANFIETVRGVGYRVREQ</sequence>
<dbReference type="RefSeq" id="WP_119511762.1">
    <property type="nucleotide sequence ID" value="NZ_QXFK01000009.1"/>
</dbReference>
<evidence type="ECO:0000256" key="3">
    <source>
        <dbReference type="ARBA" id="ARBA00022553"/>
    </source>
</evidence>
<keyword evidence="4" id="KW-0902">Two-component regulatory system</keyword>
<protein>
    <submittedName>
        <fullName evidence="12">DNA-binding response regulator</fullName>
    </submittedName>
</protein>
<keyword evidence="2" id="KW-0963">Cytoplasm</keyword>
<keyword evidence="13" id="KW-1185">Reference proteome</keyword>
<dbReference type="InterPro" id="IPR036388">
    <property type="entry name" value="WH-like_DNA-bd_sf"/>
</dbReference>
<dbReference type="Gene3D" id="1.10.10.10">
    <property type="entry name" value="Winged helix-like DNA-binding domain superfamily/Winged helix DNA-binding domain"/>
    <property type="match status" value="1"/>
</dbReference>
<dbReference type="GO" id="GO:0006355">
    <property type="term" value="P:regulation of DNA-templated transcription"/>
    <property type="evidence" value="ECO:0007669"/>
    <property type="project" value="InterPro"/>
</dbReference>
<dbReference type="CDD" id="cd00383">
    <property type="entry name" value="trans_reg_C"/>
    <property type="match status" value="1"/>
</dbReference>
<dbReference type="GO" id="GO:0032993">
    <property type="term" value="C:protein-DNA complex"/>
    <property type="evidence" value="ECO:0007669"/>
    <property type="project" value="TreeGrafter"/>
</dbReference>
<dbReference type="OrthoDB" id="7407049at2"/>
<dbReference type="Pfam" id="PF00072">
    <property type="entry name" value="Response_reg"/>
    <property type="match status" value="1"/>
</dbReference>
<dbReference type="InterPro" id="IPR039420">
    <property type="entry name" value="WalR-like"/>
</dbReference>
<dbReference type="GO" id="GO:0000976">
    <property type="term" value="F:transcription cis-regulatory region binding"/>
    <property type="evidence" value="ECO:0007669"/>
    <property type="project" value="TreeGrafter"/>
</dbReference>
<feature type="domain" description="Response regulatory" evidence="10">
    <location>
        <begin position="2"/>
        <end position="116"/>
    </location>
</feature>
<name>A0A418NL74_9SPHN</name>
<evidence type="ECO:0000256" key="6">
    <source>
        <dbReference type="ARBA" id="ARBA00023125"/>
    </source>
</evidence>
<dbReference type="InterPro" id="IPR001789">
    <property type="entry name" value="Sig_transdc_resp-reg_receiver"/>
</dbReference>
<dbReference type="SUPFAM" id="SSF52172">
    <property type="entry name" value="CheY-like"/>
    <property type="match status" value="1"/>
</dbReference>
<gene>
    <name evidence="12" type="ORF">D2V04_02390</name>
</gene>
<dbReference type="AlphaFoldDB" id="A0A418NL74"/>
<evidence type="ECO:0000259" key="11">
    <source>
        <dbReference type="PROSITE" id="PS51755"/>
    </source>
</evidence>
<dbReference type="SMART" id="SM00448">
    <property type="entry name" value="REC"/>
    <property type="match status" value="1"/>
</dbReference>
<reference evidence="12 13" key="1">
    <citation type="submission" date="2018-08" db="EMBL/GenBank/DDBJ databases">
        <title>Altererythrobacter sp.Ery1 and Ery12, the genome sequencing of novel strains in genus Alterythrobacter.</title>
        <authorList>
            <person name="Cheng H."/>
            <person name="Wu Y.-H."/>
            <person name="Fang C."/>
            <person name="Xu X.-W."/>
        </authorList>
    </citation>
    <scope>NUCLEOTIDE SEQUENCE [LARGE SCALE GENOMIC DNA]</scope>
    <source>
        <strain evidence="12 13">Ery1</strain>
    </source>
</reference>
<evidence type="ECO:0000256" key="2">
    <source>
        <dbReference type="ARBA" id="ARBA00022490"/>
    </source>
</evidence>
<dbReference type="Proteomes" id="UP000285092">
    <property type="component" value="Unassembled WGS sequence"/>
</dbReference>
<organism evidence="12 13">
    <name type="scientific">Pelagerythrobacter aerophilus</name>
    <dbReference type="NCBI Taxonomy" id="2306995"/>
    <lineage>
        <taxon>Bacteria</taxon>
        <taxon>Pseudomonadati</taxon>
        <taxon>Pseudomonadota</taxon>
        <taxon>Alphaproteobacteria</taxon>
        <taxon>Sphingomonadales</taxon>
        <taxon>Erythrobacteraceae</taxon>
        <taxon>Pelagerythrobacter</taxon>
    </lineage>
</organism>
<keyword evidence="6 9" id="KW-0238">DNA-binding</keyword>
<dbReference type="SMART" id="SM00862">
    <property type="entry name" value="Trans_reg_C"/>
    <property type="match status" value="1"/>
</dbReference>
<evidence type="ECO:0000256" key="9">
    <source>
        <dbReference type="PROSITE-ProRule" id="PRU01091"/>
    </source>
</evidence>
<dbReference type="PANTHER" id="PTHR48111">
    <property type="entry name" value="REGULATOR OF RPOS"/>
    <property type="match status" value="1"/>
</dbReference>
<dbReference type="PANTHER" id="PTHR48111:SF35">
    <property type="entry name" value="TRANSCRIPTIONAL REGULATORY PROTEIN QSEB"/>
    <property type="match status" value="1"/>
</dbReference>
<accession>A0A418NL74</accession>
<evidence type="ECO:0000259" key="10">
    <source>
        <dbReference type="PROSITE" id="PS50110"/>
    </source>
</evidence>
<keyword evidence="3 8" id="KW-0597">Phosphoprotein</keyword>
<dbReference type="InterPro" id="IPR001867">
    <property type="entry name" value="OmpR/PhoB-type_DNA-bd"/>
</dbReference>
<dbReference type="PROSITE" id="PS51755">
    <property type="entry name" value="OMPR_PHOB"/>
    <property type="match status" value="1"/>
</dbReference>
<feature type="DNA-binding region" description="OmpR/PhoB-type" evidence="9">
    <location>
        <begin position="124"/>
        <end position="218"/>
    </location>
</feature>
<evidence type="ECO:0000256" key="7">
    <source>
        <dbReference type="ARBA" id="ARBA00023163"/>
    </source>
</evidence>
<keyword evidence="5" id="KW-0805">Transcription regulation</keyword>